<accession>A0A6G8QEV1</accession>
<evidence type="ECO:0000313" key="2">
    <source>
        <dbReference type="EMBL" id="QIN85025.1"/>
    </source>
</evidence>
<organism evidence="2 3">
    <name type="scientific">Rubrobacter tropicus</name>
    <dbReference type="NCBI Taxonomy" id="2653851"/>
    <lineage>
        <taxon>Bacteria</taxon>
        <taxon>Bacillati</taxon>
        <taxon>Actinomycetota</taxon>
        <taxon>Rubrobacteria</taxon>
        <taxon>Rubrobacterales</taxon>
        <taxon>Rubrobacteraceae</taxon>
        <taxon>Rubrobacter</taxon>
    </lineage>
</organism>
<reference evidence="2 3" key="1">
    <citation type="submission" date="2019-10" db="EMBL/GenBank/DDBJ databases">
        <title>Rubrobacter sp nov SCSIO 52090 isolated from a deep-sea sediment in the South China Sea.</title>
        <authorList>
            <person name="Chen R.W."/>
        </authorList>
    </citation>
    <scope>NUCLEOTIDE SEQUENCE [LARGE SCALE GENOMIC DNA]</scope>
    <source>
        <strain evidence="2 3">SCSIO 52909</strain>
    </source>
</reference>
<feature type="region of interest" description="Disordered" evidence="1">
    <location>
        <begin position="47"/>
        <end position="109"/>
    </location>
</feature>
<dbReference type="KEGG" id="rub:GBA63_04450"/>
<dbReference type="InterPro" id="IPR029068">
    <property type="entry name" value="Glyas_Bleomycin-R_OHBP_Dase"/>
</dbReference>
<name>A0A6G8QEV1_9ACTN</name>
<evidence type="ECO:0000256" key="1">
    <source>
        <dbReference type="SAM" id="MobiDB-lite"/>
    </source>
</evidence>
<dbReference type="Proteomes" id="UP000501452">
    <property type="component" value="Chromosome"/>
</dbReference>
<feature type="compositionally biased region" description="Basic and acidic residues" evidence="1">
    <location>
        <begin position="8"/>
        <end position="26"/>
    </location>
</feature>
<protein>
    <submittedName>
        <fullName evidence="2">Uncharacterized protein</fullName>
    </submittedName>
</protein>
<sequence>MQPVEGSNTHKEFPNERGEGLYRPGHVVEDIDEAIRRMEEKRFSLLRSGPARVRRRVGEDHPRRRRRFRRDGSRGPATARPRPTPDRSGSRATSAPAQDLPPAASPRTS</sequence>
<dbReference type="AlphaFoldDB" id="A0A6G8QEV1"/>
<dbReference type="Gene3D" id="3.10.180.10">
    <property type="entry name" value="2,3-Dihydroxybiphenyl 1,2-Dioxygenase, domain 1"/>
    <property type="match status" value="1"/>
</dbReference>
<keyword evidence="3" id="KW-1185">Reference proteome</keyword>
<dbReference type="EMBL" id="CP045119">
    <property type="protein sequence ID" value="QIN85025.1"/>
    <property type="molecule type" value="Genomic_DNA"/>
</dbReference>
<proteinExistence type="predicted"/>
<evidence type="ECO:0000313" key="3">
    <source>
        <dbReference type="Proteomes" id="UP000501452"/>
    </source>
</evidence>
<feature type="region of interest" description="Disordered" evidence="1">
    <location>
        <begin position="1"/>
        <end position="26"/>
    </location>
</feature>
<gene>
    <name evidence="2" type="ORF">GBA63_04450</name>
</gene>